<protein>
    <submittedName>
        <fullName evidence="9">Sterol desaturase</fullName>
    </submittedName>
</protein>
<organism evidence="9 10">
    <name type="scientific">Bradyrhizobium jicamae</name>
    <dbReference type="NCBI Taxonomy" id="280332"/>
    <lineage>
        <taxon>Bacteria</taxon>
        <taxon>Pseudomonadati</taxon>
        <taxon>Pseudomonadota</taxon>
        <taxon>Alphaproteobacteria</taxon>
        <taxon>Hyphomicrobiales</taxon>
        <taxon>Nitrobacteraceae</taxon>
        <taxon>Bradyrhizobium</taxon>
    </lineage>
</organism>
<dbReference type="GO" id="GO:0012505">
    <property type="term" value="C:endomembrane system"/>
    <property type="evidence" value="ECO:0007669"/>
    <property type="project" value="UniProtKB-SubCell"/>
</dbReference>
<feature type="transmembrane region" description="Helical" evidence="7">
    <location>
        <begin position="20"/>
        <end position="38"/>
    </location>
</feature>
<comment type="caution">
    <text evidence="9">The sequence shown here is derived from an EMBL/GenBank/DDBJ whole genome shotgun (WGS) entry which is preliminary data.</text>
</comment>
<feature type="transmembrane region" description="Helical" evidence="7">
    <location>
        <begin position="158"/>
        <end position="182"/>
    </location>
</feature>
<keyword evidence="6 7" id="KW-0472">Membrane</keyword>
<dbReference type="AlphaFoldDB" id="A0A0R3L908"/>
<comment type="subcellular location">
    <subcellularLocation>
        <location evidence="1">Endomembrane system</location>
        <topology evidence="1">Multi-pass membrane protein</topology>
    </subcellularLocation>
</comment>
<dbReference type="PANTHER" id="PTHR21624">
    <property type="entry name" value="STEROL DESATURASE-RELATED PROTEIN"/>
    <property type="match status" value="1"/>
</dbReference>
<keyword evidence="4" id="KW-0560">Oxidoreductase</keyword>
<dbReference type="OrthoDB" id="9770329at2"/>
<dbReference type="RefSeq" id="WP_057838516.1">
    <property type="nucleotide sequence ID" value="NZ_LLXZ01000166.1"/>
</dbReference>
<sequence length="276" mass="31479">MSSLPMEVIEVVGQTMAKVVPVTIALAVVFTVLSHFWACNPGKPWWRKRELITDICYWFFVPVFARIFRIGLLVIGASVVFNIHEVDELIAFYDNGHGPLAQLPLWVQAILFLVASDFMLYWLHRMFHGGGFWKYHAIHHSSEDLEWISAARFHPVNLFIGTILVDVILLMAGISPNIMLWVGPFTTFHSAFVHANLNWTLGPFKYVLATPVFHRWHHTSLEEGGNTNFAGTFPLWDILFGTFRMPENRLPEAYGVDEDQGVPTEIGGQLAYPFRH</sequence>
<dbReference type="GO" id="GO:0005506">
    <property type="term" value="F:iron ion binding"/>
    <property type="evidence" value="ECO:0007669"/>
    <property type="project" value="InterPro"/>
</dbReference>
<feature type="transmembrane region" description="Helical" evidence="7">
    <location>
        <begin position="103"/>
        <end position="123"/>
    </location>
</feature>
<dbReference type="GO" id="GO:0006643">
    <property type="term" value="P:membrane lipid metabolic process"/>
    <property type="evidence" value="ECO:0007669"/>
    <property type="project" value="TreeGrafter"/>
</dbReference>
<proteinExistence type="predicted"/>
<dbReference type="GO" id="GO:0016020">
    <property type="term" value="C:membrane"/>
    <property type="evidence" value="ECO:0007669"/>
    <property type="project" value="GOC"/>
</dbReference>
<keyword evidence="10" id="KW-1185">Reference proteome</keyword>
<reference evidence="9 10" key="1">
    <citation type="submission" date="2014-03" db="EMBL/GenBank/DDBJ databases">
        <title>Bradyrhizobium valentinum sp. nov., isolated from effective nodules of Lupinus mariae-josephae, a lupine endemic of basic-lime soils in Eastern Spain.</title>
        <authorList>
            <person name="Duran D."/>
            <person name="Rey L."/>
            <person name="Navarro A."/>
            <person name="Busquets A."/>
            <person name="Imperial J."/>
            <person name="Ruiz-Argueso T."/>
        </authorList>
    </citation>
    <scope>NUCLEOTIDE SEQUENCE [LARGE SCALE GENOMIC DNA]</scope>
    <source>
        <strain evidence="9 10">PAC68</strain>
    </source>
</reference>
<evidence type="ECO:0000256" key="2">
    <source>
        <dbReference type="ARBA" id="ARBA00022692"/>
    </source>
</evidence>
<name>A0A0R3L908_9BRAD</name>
<evidence type="ECO:0000256" key="5">
    <source>
        <dbReference type="ARBA" id="ARBA00023098"/>
    </source>
</evidence>
<gene>
    <name evidence="9" type="ORF">CQ12_26155</name>
</gene>
<dbReference type="GO" id="GO:0050479">
    <property type="term" value="F:glyceryl-ether monooxygenase activity"/>
    <property type="evidence" value="ECO:0007669"/>
    <property type="project" value="TreeGrafter"/>
</dbReference>
<keyword evidence="5" id="KW-0443">Lipid metabolism</keyword>
<evidence type="ECO:0000256" key="1">
    <source>
        <dbReference type="ARBA" id="ARBA00004127"/>
    </source>
</evidence>
<dbReference type="Proteomes" id="UP000050863">
    <property type="component" value="Unassembled WGS sequence"/>
</dbReference>
<evidence type="ECO:0000256" key="4">
    <source>
        <dbReference type="ARBA" id="ARBA00023002"/>
    </source>
</evidence>
<evidence type="ECO:0000256" key="6">
    <source>
        <dbReference type="ARBA" id="ARBA00023136"/>
    </source>
</evidence>
<keyword evidence="3 7" id="KW-1133">Transmembrane helix</keyword>
<evidence type="ECO:0000313" key="10">
    <source>
        <dbReference type="Proteomes" id="UP000050863"/>
    </source>
</evidence>
<dbReference type="EMBL" id="LLXZ01000166">
    <property type="protein sequence ID" value="KRR01302.1"/>
    <property type="molecule type" value="Genomic_DNA"/>
</dbReference>
<evidence type="ECO:0000313" key="9">
    <source>
        <dbReference type="EMBL" id="KRR01302.1"/>
    </source>
</evidence>
<evidence type="ECO:0000256" key="3">
    <source>
        <dbReference type="ARBA" id="ARBA00022989"/>
    </source>
</evidence>
<feature type="domain" description="Fatty acid hydroxylase" evidence="8">
    <location>
        <begin position="110"/>
        <end position="242"/>
    </location>
</feature>
<keyword evidence="2 7" id="KW-0812">Transmembrane</keyword>
<evidence type="ECO:0000259" key="8">
    <source>
        <dbReference type="Pfam" id="PF04116"/>
    </source>
</evidence>
<dbReference type="InterPro" id="IPR051689">
    <property type="entry name" value="Sterol_desaturase/TMEM195"/>
</dbReference>
<dbReference type="PANTHER" id="PTHR21624:SF1">
    <property type="entry name" value="ALKYLGLYCEROL MONOOXYGENASE"/>
    <property type="match status" value="1"/>
</dbReference>
<feature type="transmembrane region" description="Helical" evidence="7">
    <location>
        <begin position="59"/>
        <end position="83"/>
    </location>
</feature>
<accession>A0A0R3L908</accession>
<dbReference type="InterPro" id="IPR006694">
    <property type="entry name" value="Fatty_acid_hydroxylase"/>
</dbReference>
<dbReference type="GO" id="GO:0008610">
    <property type="term" value="P:lipid biosynthetic process"/>
    <property type="evidence" value="ECO:0007669"/>
    <property type="project" value="InterPro"/>
</dbReference>
<evidence type="ECO:0000256" key="7">
    <source>
        <dbReference type="SAM" id="Phobius"/>
    </source>
</evidence>
<dbReference type="STRING" id="280332.CQ12_26155"/>
<dbReference type="Pfam" id="PF04116">
    <property type="entry name" value="FA_hydroxylase"/>
    <property type="match status" value="1"/>
</dbReference>